<protein>
    <recommendedName>
        <fullName evidence="6 15">Phosphoenolpyruvate synthase</fullName>
        <shortName evidence="15">PEP synthase</shortName>
        <ecNumber evidence="5 15">2.7.9.2</ecNumber>
    </recommendedName>
    <alternativeName>
        <fullName evidence="13 15">Pyruvate, water dikinase</fullName>
    </alternativeName>
</protein>
<dbReference type="Gene3D" id="3.30.470.20">
    <property type="entry name" value="ATP-grasp fold, B domain"/>
    <property type="match status" value="1"/>
</dbReference>
<evidence type="ECO:0000256" key="5">
    <source>
        <dbReference type="ARBA" id="ARBA00011996"/>
    </source>
</evidence>
<comment type="cofactor">
    <cofactor evidence="1 15">
        <name>Mg(2+)</name>
        <dbReference type="ChEBI" id="CHEBI:18420"/>
    </cofactor>
</comment>
<dbReference type="GO" id="GO:0008986">
    <property type="term" value="F:pyruvate, water dikinase activity"/>
    <property type="evidence" value="ECO:0007669"/>
    <property type="project" value="UniProtKB-EC"/>
</dbReference>
<dbReference type="Pfam" id="PF00391">
    <property type="entry name" value="PEP-utilizers"/>
    <property type="match status" value="1"/>
</dbReference>
<evidence type="ECO:0000313" key="20">
    <source>
        <dbReference type="Proteomes" id="UP000590542"/>
    </source>
</evidence>
<evidence type="ECO:0000256" key="3">
    <source>
        <dbReference type="ARBA" id="ARBA00004742"/>
    </source>
</evidence>
<dbReference type="Gene3D" id="3.50.30.10">
    <property type="entry name" value="Phosphohistidine domain"/>
    <property type="match status" value="1"/>
</dbReference>
<dbReference type="GO" id="GO:0005524">
    <property type="term" value="F:ATP binding"/>
    <property type="evidence" value="ECO:0007669"/>
    <property type="project" value="UniProtKB-KW"/>
</dbReference>
<evidence type="ECO:0000256" key="13">
    <source>
        <dbReference type="ARBA" id="ARBA00033470"/>
    </source>
</evidence>
<dbReference type="SUPFAM" id="SSF51621">
    <property type="entry name" value="Phosphoenolpyruvate/pyruvate domain"/>
    <property type="match status" value="1"/>
</dbReference>
<keyword evidence="19" id="KW-0670">Pyruvate</keyword>
<gene>
    <name evidence="19" type="primary">ppsA</name>
    <name evidence="19" type="ORF">GYA37_01535</name>
</gene>
<dbReference type="SUPFAM" id="SSF52009">
    <property type="entry name" value="Phosphohistidine domain"/>
    <property type="match status" value="1"/>
</dbReference>
<evidence type="ECO:0000256" key="14">
    <source>
        <dbReference type="ARBA" id="ARBA00047700"/>
    </source>
</evidence>
<dbReference type="InterPro" id="IPR013815">
    <property type="entry name" value="ATP_grasp_subdomain_1"/>
</dbReference>
<dbReference type="Gene3D" id="3.30.1490.20">
    <property type="entry name" value="ATP-grasp fold, A domain"/>
    <property type="match status" value="1"/>
</dbReference>
<dbReference type="Pfam" id="PF01326">
    <property type="entry name" value="PPDK_N"/>
    <property type="match status" value="1"/>
</dbReference>
<comment type="caution">
    <text evidence="19">The sequence shown here is derived from an EMBL/GenBank/DDBJ whole genome shotgun (WGS) entry which is preliminary data.</text>
</comment>
<organism evidence="19 20">
    <name type="scientific">candidate division WWE3 bacterium</name>
    <dbReference type="NCBI Taxonomy" id="2053526"/>
    <lineage>
        <taxon>Bacteria</taxon>
        <taxon>Katanobacteria</taxon>
    </lineage>
</organism>
<dbReference type="EC" id="2.7.9.2" evidence="5 15"/>
<keyword evidence="12 15" id="KW-0460">Magnesium</keyword>
<keyword evidence="8 15" id="KW-0479">Metal-binding</keyword>
<keyword evidence="10 15" id="KW-0418">Kinase</keyword>
<feature type="domain" description="PEP-utilising enzyme mobile" evidence="16">
    <location>
        <begin position="363"/>
        <end position="433"/>
    </location>
</feature>
<dbReference type="EMBL" id="JAAZNV010000006">
    <property type="protein sequence ID" value="NMB91513.1"/>
    <property type="molecule type" value="Genomic_DNA"/>
</dbReference>
<feature type="domain" description="Pyruvate phosphate dikinase AMP/ATP-binding" evidence="17">
    <location>
        <begin position="20"/>
        <end position="329"/>
    </location>
</feature>
<dbReference type="InterPro" id="IPR040442">
    <property type="entry name" value="Pyrv_kinase-like_dom_sf"/>
</dbReference>
<evidence type="ECO:0000259" key="16">
    <source>
        <dbReference type="Pfam" id="PF00391"/>
    </source>
</evidence>
<dbReference type="GO" id="GO:0006094">
    <property type="term" value="P:gluconeogenesis"/>
    <property type="evidence" value="ECO:0007669"/>
    <property type="project" value="UniProtKB-UniPathway"/>
</dbReference>
<dbReference type="NCBIfam" id="TIGR01418">
    <property type="entry name" value="PEP_synth"/>
    <property type="match status" value="1"/>
</dbReference>
<feature type="domain" description="PEP-utilising enzyme C-terminal" evidence="18">
    <location>
        <begin position="454"/>
        <end position="745"/>
    </location>
</feature>
<evidence type="ECO:0000256" key="15">
    <source>
        <dbReference type="PIRNR" id="PIRNR000854"/>
    </source>
</evidence>
<dbReference type="AlphaFoldDB" id="A0A7X9E746"/>
<evidence type="ECO:0000259" key="17">
    <source>
        <dbReference type="Pfam" id="PF01326"/>
    </source>
</evidence>
<dbReference type="Gene3D" id="3.20.20.60">
    <property type="entry name" value="Phosphoenolpyruvate-binding domains"/>
    <property type="match status" value="1"/>
</dbReference>
<accession>A0A7X9E746</accession>
<evidence type="ECO:0000256" key="12">
    <source>
        <dbReference type="ARBA" id="ARBA00022842"/>
    </source>
</evidence>
<dbReference type="PROSITE" id="PS00370">
    <property type="entry name" value="PEP_ENZYMES_PHOS_SITE"/>
    <property type="match status" value="1"/>
</dbReference>
<evidence type="ECO:0000256" key="2">
    <source>
        <dbReference type="ARBA" id="ARBA00002988"/>
    </source>
</evidence>
<comment type="function">
    <text evidence="2 15">Catalyzes the phosphorylation of pyruvate to phosphoenolpyruvate.</text>
</comment>
<comment type="pathway">
    <text evidence="3 15">Carbohydrate biosynthesis; gluconeogenesis.</text>
</comment>
<evidence type="ECO:0000259" key="18">
    <source>
        <dbReference type="Pfam" id="PF02896"/>
    </source>
</evidence>
<dbReference type="InterPro" id="IPR015813">
    <property type="entry name" value="Pyrv/PenolPyrv_kinase-like_dom"/>
</dbReference>
<dbReference type="Pfam" id="PF02896">
    <property type="entry name" value="PEP-utilizers_C"/>
    <property type="match status" value="1"/>
</dbReference>
<dbReference type="PRINTS" id="PR01736">
    <property type="entry name" value="PHPHTRNFRASE"/>
</dbReference>
<dbReference type="PIRSF" id="PIRSF000854">
    <property type="entry name" value="PEP_synthase"/>
    <property type="match status" value="1"/>
</dbReference>
<sequence>MNKQTAHILWFKDIRKTDIPLVGGKGANLGEMVSIGIPVPDGFVVTAKAYFDFINSTSIRKKILTELNDLDVDDQDKLMRASVNIKTAILQAEMPRELSEEIKKYYLELCGETDKLVAVRSSATAEDLPEASFAGQQASFLEIKGWQNVVKHVQKCWASLFEARAIFYRVTNKFSHMKVGIAVPVQLMVQSDVSGIMFTVNPVTNNRDEVSVEAGFGLGEPIVLGEFTPDQYIVNKKARKIVSRFIATQTWQTTIAGKKVPVSKKYQKVQKLTNKQIIDLTEFGIKLEEHYDHPQDIEYGIEDGRIRIVQTRPVTTLVNKTANVVIKEKEGTKAILEGLAASPGVASGKVRIVKEPKEISKVREGDILVAEMTNPDYVPAMKRAVAIVTDLGGRTSHAAIVSRELGVPAIVGTLNATKMLSNGEVITVDGRSGKVYEGDITKVVEETSKSKIDLSKVKTATKIYVNLAEPELASEMAVRNTDGVGLLRAEFIMANIGTHPKKFIKDGKKKEFIIKLAEGIEKFAEAFNPRPVVYRFNDFKSNEYANLKGGKEFEQDEPNPMIGYRGVSRYIKDADVFEMELEAIKIVRNKKGLKNLWVMMPFVRTVGELREVKRIVSASGLRRGGTFKFWMMIEIPSNVILLDEFIDEGIDGVSIGTNDLTMLTLGLDRDNEKIADIYNEMDPAVLWSLERIVTTCKKRKITCSVCGQAPSVFPELVEMLVDWGVTSVSVSPDVIEKTRSVVYEAEKKVLSKKGKDNKDKR</sequence>
<dbReference type="GO" id="GO:0046872">
    <property type="term" value="F:metal ion binding"/>
    <property type="evidence" value="ECO:0007669"/>
    <property type="project" value="UniProtKB-KW"/>
</dbReference>
<evidence type="ECO:0000256" key="7">
    <source>
        <dbReference type="ARBA" id="ARBA00022679"/>
    </source>
</evidence>
<proteinExistence type="inferred from homology"/>
<dbReference type="Proteomes" id="UP000590542">
    <property type="component" value="Unassembled WGS sequence"/>
</dbReference>
<name>A0A7X9E746_UNCKA</name>
<evidence type="ECO:0000256" key="1">
    <source>
        <dbReference type="ARBA" id="ARBA00001946"/>
    </source>
</evidence>
<evidence type="ECO:0000256" key="6">
    <source>
        <dbReference type="ARBA" id="ARBA00021623"/>
    </source>
</evidence>
<dbReference type="InterPro" id="IPR006319">
    <property type="entry name" value="PEP_synth"/>
</dbReference>
<evidence type="ECO:0000313" key="19">
    <source>
        <dbReference type="EMBL" id="NMB91513.1"/>
    </source>
</evidence>
<comment type="catalytic activity">
    <reaction evidence="14 15">
        <text>pyruvate + ATP + H2O = phosphoenolpyruvate + AMP + phosphate + 2 H(+)</text>
        <dbReference type="Rhea" id="RHEA:11364"/>
        <dbReference type="ChEBI" id="CHEBI:15361"/>
        <dbReference type="ChEBI" id="CHEBI:15377"/>
        <dbReference type="ChEBI" id="CHEBI:15378"/>
        <dbReference type="ChEBI" id="CHEBI:30616"/>
        <dbReference type="ChEBI" id="CHEBI:43474"/>
        <dbReference type="ChEBI" id="CHEBI:58702"/>
        <dbReference type="ChEBI" id="CHEBI:456215"/>
        <dbReference type="EC" id="2.7.9.2"/>
    </reaction>
</comment>
<dbReference type="InterPro" id="IPR036637">
    <property type="entry name" value="Phosphohistidine_dom_sf"/>
</dbReference>
<dbReference type="InterPro" id="IPR008279">
    <property type="entry name" value="PEP-util_enz_mobile_dom"/>
</dbReference>
<dbReference type="InterPro" id="IPR018274">
    <property type="entry name" value="PEP_util_AS"/>
</dbReference>
<dbReference type="FunFam" id="3.30.1490.20:FF:000010">
    <property type="entry name" value="Phosphoenolpyruvate synthase"/>
    <property type="match status" value="1"/>
</dbReference>
<keyword evidence="7 15" id="KW-0808">Transferase</keyword>
<dbReference type="NCBIfam" id="NF005057">
    <property type="entry name" value="PRK06464.1"/>
    <property type="match status" value="1"/>
</dbReference>
<evidence type="ECO:0000256" key="10">
    <source>
        <dbReference type="ARBA" id="ARBA00022777"/>
    </source>
</evidence>
<dbReference type="PANTHER" id="PTHR43030:SF1">
    <property type="entry name" value="PHOSPHOENOLPYRUVATE SYNTHASE"/>
    <property type="match status" value="1"/>
</dbReference>
<evidence type="ECO:0000256" key="9">
    <source>
        <dbReference type="ARBA" id="ARBA00022741"/>
    </source>
</evidence>
<evidence type="ECO:0000256" key="8">
    <source>
        <dbReference type="ARBA" id="ARBA00022723"/>
    </source>
</evidence>
<evidence type="ECO:0000256" key="11">
    <source>
        <dbReference type="ARBA" id="ARBA00022840"/>
    </source>
</evidence>
<dbReference type="SUPFAM" id="SSF56059">
    <property type="entry name" value="Glutathione synthetase ATP-binding domain-like"/>
    <property type="match status" value="1"/>
</dbReference>
<evidence type="ECO:0000256" key="4">
    <source>
        <dbReference type="ARBA" id="ARBA00007837"/>
    </source>
</evidence>
<dbReference type="UniPathway" id="UPA00138"/>
<dbReference type="PANTHER" id="PTHR43030">
    <property type="entry name" value="PHOSPHOENOLPYRUVATE SYNTHASE"/>
    <property type="match status" value="1"/>
</dbReference>
<keyword evidence="9 15" id="KW-0547">Nucleotide-binding</keyword>
<dbReference type="InterPro" id="IPR000121">
    <property type="entry name" value="PEP_util_C"/>
</dbReference>
<comment type="similarity">
    <text evidence="4 15">Belongs to the PEP-utilizing enzyme family.</text>
</comment>
<reference evidence="19 20" key="1">
    <citation type="journal article" date="2020" name="Biotechnol. Biofuels">
        <title>New insights from the biogas microbiome by comprehensive genome-resolved metagenomics of nearly 1600 species originating from multiple anaerobic digesters.</title>
        <authorList>
            <person name="Campanaro S."/>
            <person name="Treu L."/>
            <person name="Rodriguez-R L.M."/>
            <person name="Kovalovszki A."/>
            <person name="Ziels R.M."/>
            <person name="Maus I."/>
            <person name="Zhu X."/>
            <person name="Kougias P.G."/>
            <person name="Basile A."/>
            <person name="Luo G."/>
            <person name="Schluter A."/>
            <person name="Konstantinidis K.T."/>
            <person name="Angelidaki I."/>
        </authorList>
    </citation>
    <scope>NUCLEOTIDE SEQUENCE [LARGE SCALE GENOMIC DNA]</scope>
    <source>
        <strain evidence="19">AS27yjCOA_202</strain>
    </source>
</reference>
<keyword evidence="11 15" id="KW-0067">ATP-binding</keyword>
<dbReference type="InterPro" id="IPR002192">
    <property type="entry name" value="PPDK_AMP/ATP-bd"/>
</dbReference>